<proteinExistence type="inferred from homology"/>
<dbReference type="InterPro" id="IPR042092">
    <property type="entry name" value="PsdUridine_s_RsuA/RluB/E/F_cat"/>
</dbReference>
<dbReference type="InterPro" id="IPR020094">
    <property type="entry name" value="TruA/RsuA/RluB/E/F_N"/>
</dbReference>
<accession>A0ABS5AY49</accession>
<dbReference type="PANTHER" id="PTHR47683:SF4">
    <property type="entry name" value="PSEUDOURIDINE SYNTHASE"/>
    <property type="match status" value="1"/>
</dbReference>
<dbReference type="CDD" id="cd00165">
    <property type="entry name" value="S4"/>
    <property type="match status" value="1"/>
</dbReference>
<dbReference type="Gene3D" id="3.30.70.580">
    <property type="entry name" value="Pseudouridine synthase I, catalytic domain, N-terminal subdomain"/>
    <property type="match status" value="1"/>
</dbReference>
<dbReference type="InterPro" id="IPR000748">
    <property type="entry name" value="PsdUridine_synth_RsuA/RluB/E/F"/>
</dbReference>
<dbReference type="Gene3D" id="3.10.290.10">
    <property type="entry name" value="RNA-binding S4 domain"/>
    <property type="match status" value="1"/>
</dbReference>
<evidence type="ECO:0000256" key="5">
    <source>
        <dbReference type="RuleBase" id="RU003887"/>
    </source>
</evidence>
<gene>
    <name evidence="7" type="ORF">DHL47_09320</name>
</gene>
<dbReference type="InterPro" id="IPR050343">
    <property type="entry name" value="RsuA_PseudoU_synthase"/>
</dbReference>
<dbReference type="PANTHER" id="PTHR47683">
    <property type="entry name" value="PSEUDOURIDINE SYNTHASE FAMILY PROTEIN-RELATED"/>
    <property type="match status" value="1"/>
</dbReference>
<evidence type="ECO:0000256" key="1">
    <source>
        <dbReference type="ARBA" id="ARBA00008348"/>
    </source>
</evidence>
<dbReference type="RefSeq" id="WP_209551659.1">
    <property type="nucleotide sequence ID" value="NZ_QFAY01000019.1"/>
</dbReference>
<dbReference type="NCBIfam" id="TIGR00093">
    <property type="entry name" value="pseudouridine synthase"/>
    <property type="match status" value="1"/>
</dbReference>
<evidence type="ECO:0000256" key="3">
    <source>
        <dbReference type="ARBA" id="ARBA00023235"/>
    </source>
</evidence>
<dbReference type="SUPFAM" id="SSF55174">
    <property type="entry name" value="Alpha-L RNA-binding motif"/>
    <property type="match status" value="1"/>
</dbReference>
<reference evidence="7 8" key="1">
    <citation type="submission" date="2018-05" db="EMBL/GenBank/DDBJ databases">
        <title>Draft genome sequence of Streptococcus panodentis CCUG 70867T.</title>
        <authorList>
            <person name="Salva-Serra F."/>
            <person name="Mendez V."/>
            <person name="Jaen-Luchoro D."/>
            <person name="Gonzales-Siles L."/>
            <person name="Karlsson R."/>
            <person name="Engstrom-Jakobsson H."/>
            <person name="Busquets A."/>
            <person name="Gomila M."/>
            <person name="Pineiro-Iglesias B."/>
            <person name="Bennasar-Figueras A."/>
            <person name="Seeger M."/>
            <person name="Moore E."/>
        </authorList>
    </citation>
    <scope>NUCLEOTIDE SEQUENCE [LARGE SCALE GENOMIC DNA]</scope>
    <source>
        <strain evidence="7 8">CCUG 70867</strain>
    </source>
</reference>
<dbReference type="Proteomes" id="UP001519349">
    <property type="component" value="Unassembled WGS sequence"/>
</dbReference>
<dbReference type="InterPro" id="IPR018496">
    <property type="entry name" value="PsdUridine_synth_RsuA/RluB_CS"/>
</dbReference>
<sequence length="240" mass="27299">MRLDHLLAEQNISRKRMKQLLQRGQILVDGRAARRLSQNVDCGLQTICLEGKAVQGQPHRYWILHKPAGYVTANRDTEKATVLDLIEEDCKEQLYSVGRLDRDTEGLLLLTDNGPLGFQLLHPQYHVDKTYYVEVNGPLSPDDVAAFAKGIVFLDGTVCQPAQLMIHSSAPFFSRAAVTLSEGKFHQIKKMFLAVGVKVIYLKRTHFAGFRLDTDLAKGNYRPLNQEEFQTIKRFLEESW</sequence>
<feature type="domain" description="RNA-binding S4" evidence="6">
    <location>
        <begin position="1"/>
        <end position="59"/>
    </location>
</feature>
<dbReference type="Gene3D" id="3.30.70.1560">
    <property type="entry name" value="Alpha-L RNA-binding motif"/>
    <property type="match status" value="1"/>
</dbReference>
<evidence type="ECO:0000259" key="6">
    <source>
        <dbReference type="SMART" id="SM00363"/>
    </source>
</evidence>
<dbReference type="InterPro" id="IPR036986">
    <property type="entry name" value="S4_RNA-bd_sf"/>
</dbReference>
<dbReference type="PROSITE" id="PS50889">
    <property type="entry name" value="S4"/>
    <property type="match status" value="1"/>
</dbReference>
<comment type="similarity">
    <text evidence="1 5">Belongs to the pseudouridine synthase RsuA family.</text>
</comment>
<evidence type="ECO:0000313" key="7">
    <source>
        <dbReference type="EMBL" id="MBP2621512.1"/>
    </source>
</evidence>
<evidence type="ECO:0000313" key="8">
    <source>
        <dbReference type="Proteomes" id="UP001519349"/>
    </source>
</evidence>
<comment type="caution">
    <text evidence="7">The sequence shown here is derived from an EMBL/GenBank/DDBJ whole genome shotgun (WGS) entry which is preliminary data.</text>
</comment>
<dbReference type="InterPro" id="IPR020103">
    <property type="entry name" value="PsdUridine_synth_cat_dom_sf"/>
</dbReference>
<dbReference type="EC" id="5.4.99.-" evidence="5"/>
<dbReference type="PROSITE" id="PS01149">
    <property type="entry name" value="PSI_RSU"/>
    <property type="match status" value="1"/>
</dbReference>
<evidence type="ECO:0000256" key="2">
    <source>
        <dbReference type="ARBA" id="ARBA00022884"/>
    </source>
</evidence>
<keyword evidence="8" id="KW-1185">Reference proteome</keyword>
<keyword evidence="2 4" id="KW-0694">RNA-binding</keyword>
<organism evidence="7 8">
    <name type="scientific">Streptococcus panodentis</name>
    <dbReference type="NCBI Taxonomy" id="1581472"/>
    <lineage>
        <taxon>Bacteria</taxon>
        <taxon>Bacillati</taxon>
        <taxon>Bacillota</taxon>
        <taxon>Bacilli</taxon>
        <taxon>Lactobacillales</taxon>
        <taxon>Streptococcaceae</taxon>
        <taxon>Streptococcus</taxon>
    </lineage>
</organism>
<dbReference type="Pfam" id="PF00849">
    <property type="entry name" value="PseudoU_synth_2"/>
    <property type="match status" value="1"/>
</dbReference>
<dbReference type="CDD" id="cd02553">
    <property type="entry name" value="PseudoU_synth_RsuA"/>
    <property type="match status" value="1"/>
</dbReference>
<evidence type="ECO:0000256" key="4">
    <source>
        <dbReference type="PROSITE-ProRule" id="PRU00182"/>
    </source>
</evidence>
<dbReference type="InterPro" id="IPR002942">
    <property type="entry name" value="S4_RNA-bd"/>
</dbReference>
<name>A0ABS5AY49_9STRE</name>
<dbReference type="InterPro" id="IPR006145">
    <property type="entry name" value="PsdUridine_synth_RsuA/RluA"/>
</dbReference>
<dbReference type="SUPFAM" id="SSF55120">
    <property type="entry name" value="Pseudouridine synthase"/>
    <property type="match status" value="1"/>
</dbReference>
<keyword evidence="3 5" id="KW-0413">Isomerase</keyword>
<dbReference type="EMBL" id="QFAY01000019">
    <property type="protein sequence ID" value="MBP2621512.1"/>
    <property type="molecule type" value="Genomic_DNA"/>
</dbReference>
<dbReference type="SMART" id="SM00363">
    <property type="entry name" value="S4"/>
    <property type="match status" value="1"/>
</dbReference>
<protein>
    <recommendedName>
        <fullName evidence="5">Pseudouridine synthase</fullName>
        <ecNumber evidence="5">5.4.99.-</ecNumber>
    </recommendedName>
</protein>